<proteinExistence type="predicted"/>
<name>A0A1I5CZJ2_CHROL</name>
<sequence>MVSGAGAPVDSFDVGAQVLSNWEPEYQYLAMGIGILAIIATKGKATDEVIESNLWKVRDYNKLRGIEIGLDAHHVGQSAVMIGILDGSTYVGEINDKFILTTESSNEKLTKIYKIYF</sequence>
<keyword evidence="2" id="KW-1185">Reference proteome</keyword>
<reference evidence="2" key="1">
    <citation type="submission" date="2016-10" db="EMBL/GenBank/DDBJ databases">
        <authorList>
            <person name="Varghese N."/>
            <person name="Submissions S."/>
        </authorList>
    </citation>
    <scope>NUCLEOTIDE SEQUENCE [LARGE SCALE GENOMIC DNA]</scope>
    <source>
        <strain evidence="2">DSM 25575</strain>
    </source>
</reference>
<organism evidence="1 2">
    <name type="scientific">Chryseobacterium oleae</name>
    <dbReference type="NCBI Taxonomy" id="491207"/>
    <lineage>
        <taxon>Bacteria</taxon>
        <taxon>Pseudomonadati</taxon>
        <taxon>Bacteroidota</taxon>
        <taxon>Flavobacteriia</taxon>
        <taxon>Flavobacteriales</taxon>
        <taxon>Weeksellaceae</taxon>
        <taxon>Chryseobacterium group</taxon>
        <taxon>Chryseobacterium</taxon>
    </lineage>
</organism>
<dbReference type="Proteomes" id="UP000198769">
    <property type="component" value="Unassembled WGS sequence"/>
</dbReference>
<dbReference type="OrthoDB" id="9815414at2"/>
<accession>A0A1I5CZJ2</accession>
<protein>
    <submittedName>
        <fullName evidence="1">Uncharacterized protein</fullName>
    </submittedName>
</protein>
<evidence type="ECO:0000313" key="1">
    <source>
        <dbReference type="EMBL" id="SFN92307.1"/>
    </source>
</evidence>
<dbReference type="AlphaFoldDB" id="A0A1I5CZJ2"/>
<gene>
    <name evidence="1" type="ORF">SAMN05421594_4728</name>
</gene>
<evidence type="ECO:0000313" key="2">
    <source>
        <dbReference type="Proteomes" id="UP000198769"/>
    </source>
</evidence>
<dbReference type="RefSeq" id="WP_090027624.1">
    <property type="nucleotide sequence ID" value="NZ_FOVD01000011.1"/>
</dbReference>
<dbReference type="EMBL" id="FOVD01000011">
    <property type="protein sequence ID" value="SFN92307.1"/>
    <property type="molecule type" value="Genomic_DNA"/>
</dbReference>